<organism evidence="1 2">
    <name type="scientific">Kickxella alabastrina</name>
    <dbReference type="NCBI Taxonomy" id="61397"/>
    <lineage>
        <taxon>Eukaryota</taxon>
        <taxon>Fungi</taxon>
        <taxon>Fungi incertae sedis</taxon>
        <taxon>Zoopagomycota</taxon>
        <taxon>Kickxellomycotina</taxon>
        <taxon>Kickxellomycetes</taxon>
        <taxon>Kickxellales</taxon>
        <taxon>Kickxellaceae</taxon>
        <taxon>Kickxella</taxon>
    </lineage>
</organism>
<dbReference type="Proteomes" id="UP001150581">
    <property type="component" value="Unassembled WGS sequence"/>
</dbReference>
<proteinExistence type="predicted"/>
<gene>
    <name evidence="1" type="ORF">LPJ66_007991</name>
</gene>
<protein>
    <submittedName>
        <fullName evidence="1">Uncharacterized protein</fullName>
    </submittedName>
</protein>
<comment type="caution">
    <text evidence="1">The sequence shown here is derived from an EMBL/GenBank/DDBJ whole genome shotgun (WGS) entry which is preliminary data.</text>
</comment>
<keyword evidence="2" id="KW-1185">Reference proteome</keyword>
<dbReference type="EMBL" id="JANBPG010001528">
    <property type="protein sequence ID" value="KAJ1889513.1"/>
    <property type="molecule type" value="Genomic_DNA"/>
</dbReference>
<evidence type="ECO:0000313" key="1">
    <source>
        <dbReference type="EMBL" id="KAJ1889513.1"/>
    </source>
</evidence>
<evidence type="ECO:0000313" key="2">
    <source>
        <dbReference type="Proteomes" id="UP001150581"/>
    </source>
</evidence>
<sequence>MDRTEPLTAGYGPRTQYEREKERLIIEINQGMDTVNRNLLQLNQNLESAISLGSSFGRIASLWNEFGTIINPQADEEGPHAGNSEDSEDGDEHANGADVADAAASEFTGMDVSEDGHTFGHSNNVDADLNRMATDMLMDQDS</sequence>
<name>A0ACC1I7Y6_9FUNG</name>
<accession>A0ACC1I7Y6</accession>
<reference evidence="1" key="1">
    <citation type="submission" date="2022-07" db="EMBL/GenBank/DDBJ databases">
        <title>Phylogenomic reconstructions and comparative analyses of Kickxellomycotina fungi.</title>
        <authorList>
            <person name="Reynolds N.K."/>
            <person name="Stajich J.E."/>
            <person name="Barry K."/>
            <person name="Grigoriev I.V."/>
            <person name="Crous P."/>
            <person name="Smith M.E."/>
        </authorList>
    </citation>
    <scope>NUCLEOTIDE SEQUENCE</scope>
    <source>
        <strain evidence="1">Benny 63K</strain>
    </source>
</reference>